<dbReference type="Pfam" id="PF07394">
    <property type="entry name" value="DUF1501"/>
    <property type="match status" value="1"/>
</dbReference>
<reference evidence="1 2" key="1">
    <citation type="submission" date="2019-02" db="EMBL/GenBank/DDBJ databases">
        <title>Deep-cultivation of Planctomycetes and their phenomic and genomic characterization uncovers novel biology.</title>
        <authorList>
            <person name="Wiegand S."/>
            <person name="Jogler M."/>
            <person name="Boedeker C."/>
            <person name="Pinto D."/>
            <person name="Vollmers J."/>
            <person name="Rivas-Marin E."/>
            <person name="Kohn T."/>
            <person name="Peeters S.H."/>
            <person name="Heuer A."/>
            <person name="Rast P."/>
            <person name="Oberbeckmann S."/>
            <person name="Bunk B."/>
            <person name="Jeske O."/>
            <person name="Meyerdierks A."/>
            <person name="Storesund J.E."/>
            <person name="Kallscheuer N."/>
            <person name="Luecker S."/>
            <person name="Lage O.M."/>
            <person name="Pohl T."/>
            <person name="Merkel B.J."/>
            <person name="Hornburger P."/>
            <person name="Mueller R.-W."/>
            <person name="Bruemmer F."/>
            <person name="Labrenz M."/>
            <person name="Spormann A.M."/>
            <person name="Op den Camp H."/>
            <person name="Overmann J."/>
            <person name="Amann R."/>
            <person name="Jetten M.S.M."/>
            <person name="Mascher T."/>
            <person name="Medema M.H."/>
            <person name="Devos D.P."/>
            <person name="Kaster A.-K."/>
            <person name="Ovreas L."/>
            <person name="Rohde M."/>
            <person name="Galperin M.Y."/>
            <person name="Jogler C."/>
        </authorList>
    </citation>
    <scope>NUCLEOTIDE SEQUENCE [LARGE SCALE GENOMIC DNA]</scope>
    <source>
        <strain evidence="1 2">ETA_A1</strain>
    </source>
</reference>
<dbReference type="PROSITE" id="PS51318">
    <property type="entry name" value="TAT"/>
    <property type="match status" value="1"/>
</dbReference>
<dbReference type="InterPro" id="IPR010869">
    <property type="entry name" value="DUF1501"/>
</dbReference>
<evidence type="ECO:0000313" key="2">
    <source>
        <dbReference type="Proteomes" id="UP000319576"/>
    </source>
</evidence>
<dbReference type="InterPro" id="IPR006311">
    <property type="entry name" value="TAT_signal"/>
</dbReference>
<proteinExistence type="predicted"/>
<dbReference type="EMBL" id="CP036273">
    <property type="protein sequence ID" value="QDU18238.1"/>
    <property type="molecule type" value="Genomic_DNA"/>
</dbReference>
<organism evidence="1 2">
    <name type="scientific">Urbifossiella limnaea</name>
    <dbReference type="NCBI Taxonomy" id="2528023"/>
    <lineage>
        <taxon>Bacteria</taxon>
        <taxon>Pseudomonadati</taxon>
        <taxon>Planctomycetota</taxon>
        <taxon>Planctomycetia</taxon>
        <taxon>Gemmatales</taxon>
        <taxon>Gemmataceae</taxon>
        <taxon>Urbifossiella</taxon>
    </lineage>
</organism>
<name>A0A517XL46_9BACT</name>
<gene>
    <name evidence="1" type="ORF">ETAA1_01210</name>
</gene>
<dbReference type="OrthoDB" id="127333at2"/>
<dbReference type="RefSeq" id="WP_145233377.1">
    <property type="nucleotide sequence ID" value="NZ_CP036273.1"/>
</dbReference>
<dbReference type="InterPro" id="IPR017850">
    <property type="entry name" value="Alkaline_phosphatase_core_sf"/>
</dbReference>
<dbReference type="Gene3D" id="3.40.720.10">
    <property type="entry name" value="Alkaline Phosphatase, subunit A"/>
    <property type="match status" value="1"/>
</dbReference>
<dbReference type="AlphaFoldDB" id="A0A517XL46"/>
<dbReference type="Proteomes" id="UP000319576">
    <property type="component" value="Chromosome"/>
</dbReference>
<evidence type="ECO:0000313" key="1">
    <source>
        <dbReference type="EMBL" id="QDU18238.1"/>
    </source>
</evidence>
<dbReference type="KEGG" id="uli:ETAA1_01210"/>
<dbReference type="PANTHER" id="PTHR43737">
    <property type="entry name" value="BLL7424 PROTEIN"/>
    <property type="match status" value="1"/>
</dbReference>
<dbReference type="SUPFAM" id="SSF53649">
    <property type="entry name" value="Alkaline phosphatase-like"/>
    <property type="match status" value="1"/>
</dbReference>
<evidence type="ECO:0008006" key="3">
    <source>
        <dbReference type="Google" id="ProtNLM"/>
    </source>
</evidence>
<keyword evidence="2" id="KW-1185">Reference proteome</keyword>
<dbReference type="PANTHER" id="PTHR43737:SF1">
    <property type="entry name" value="DUF1501 DOMAIN-CONTAINING PROTEIN"/>
    <property type="match status" value="1"/>
</dbReference>
<protein>
    <recommendedName>
        <fullName evidence="3">DUF1501 domain-containing protein</fullName>
    </recommendedName>
</protein>
<accession>A0A517XL46</accession>
<sequence>MLRVLGNPKRLCDGTSRRDFLVAGGLAPLGLTLPDFLRAQASTPSPVGREPGFGKAKACILLFLYGSPSQIELADQKPDAPAEVRGELGSIRSSLPGCDVCELLPHTSRVMHHVTVLRSLTHKHPIHGVAYATTAVPDIDVAMELSPHDARHWPFIGSVVSYLERQKHGLAALRKPVPDNVALPWQFSSRRTGEVHRAGPYAAFLGNAYNPHYATFQGTANKKITKTLTTSTIEFDEPYVGIAPDAHFTLGDPGVADLTLDRVNGRRSLLEQFEDARRAADRTPPSDPYREMAYSLIGSETLRQALDVRREPAKTRDSYGHTVFGQGCLAARRLVEAGSRFVTVFWDEFGLAGSGWDTHWEHYPRMRNELMPGFDRGYSGLIADLHQRGMLDDTLVLVLSEHGRTPKLNNAKGAGRDHWSQAYSALLAGGGVARGKVVGKTDSIGGTVADRPVSPKDVLATTFHLLGHDLETMLTDRANRPVPLVPTGQVVRDVLA</sequence>